<dbReference type="GO" id="GO:0005634">
    <property type="term" value="C:nucleus"/>
    <property type="evidence" value="ECO:0007669"/>
    <property type="project" value="UniProtKB-SubCell"/>
</dbReference>
<evidence type="ECO:0000256" key="2">
    <source>
        <dbReference type="ARBA" id="ARBA00009993"/>
    </source>
</evidence>
<dbReference type="CDD" id="cd18321">
    <property type="entry name" value="BTB_POZ_EloC"/>
    <property type="match status" value="1"/>
</dbReference>
<protein>
    <recommendedName>
        <fullName evidence="3">Elongin-C</fullName>
    </recommendedName>
</protein>
<dbReference type="RefSeq" id="XP_025349194.1">
    <property type="nucleotide sequence ID" value="XM_025492172.1"/>
</dbReference>
<dbReference type="EMBL" id="KZ819324">
    <property type="protein sequence ID" value="PWN22034.1"/>
    <property type="molecule type" value="Genomic_DNA"/>
</dbReference>
<name>A0A316UB12_9BASI</name>
<dbReference type="InterPro" id="IPR016073">
    <property type="entry name" value="Skp1_comp_POZ"/>
</dbReference>
<gene>
    <name evidence="6" type="ORF">BCV69DRAFT_281944</name>
</gene>
<comment type="similarity">
    <text evidence="2">Belongs to the SKP1 family.</text>
</comment>
<dbReference type="OrthoDB" id="249087at2759"/>
<dbReference type="InterPro" id="IPR011333">
    <property type="entry name" value="SKP1/BTB/POZ_sf"/>
</dbReference>
<dbReference type="InterPro" id="IPR001232">
    <property type="entry name" value="SKP1-like"/>
</dbReference>
<evidence type="ECO:0000259" key="5">
    <source>
        <dbReference type="Pfam" id="PF03931"/>
    </source>
</evidence>
<evidence type="ECO:0000313" key="7">
    <source>
        <dbReference type="Proteomes" id="UP000245942"/>
    </source>
</evidence>
<organism evidence="6 7">
    <name type="scientific">Pseudomicrostroma glucosiphilum</name>
    <dbReference type="NCBI Taxonomy" id="1684307"/>
    <lineage>
        <taxon>Eukaryota</taxon>
        <taxon>Fungi</taxon>
        <taxon>Dikarya</taxon>
        <taxon>Basidiomycota</taxon>
        <taxon>Ustilaginomycotina</taxon>
        <taxon>Exobasidiomycetes</taxon>
        <taxon>Microstromatales</taxon>
        <taxon>Microstromatales incertae sedis</taxon>
        <taxon>Pseudomicrostroma</taxon>
    </lineage>
</organism>
<dbReference type="GO" id="GO:0006511">
    <property type="term" value="P:ubiquitin-dependent protein catabolic process"/>
    <property type="evidence" value="ECO:0007669"/>
    <property type="project" value="InterPro"/>
</dbReference>
<keyword evidence="7" id="KW-1185">Reference proteome</keyword>
<dbReference type="PANTHER" id="PTHR20648">
    <property type="entry name" value="ELONGIN-C"/>
    <property type="match status" value="1"/>
</dbReference>
<dbReference type="SMART" id="SM00512">
    <property type="entry name" value="Skp1"/>
    <property type="match status" value="1"/>
</dbReference>
<accession>A0A316UB12</accession>
<dbReference type="Pfam" id="PF03931">
    <property type="entry name" value="Skp1_POZ"/>
    <property type="match status" value="1"/>
</dbReference>
<dbReference type="GeneID" id="37013906"/>
<evidence type="ECO:0000313" key="6">
    <source>
        <dbReference type="EMBL" id="PWN22034.1"/>
    </source>
</evidence>
<evidence type="ECO:0000256" key="1">
    <source>
        <dbReference type="ARBA" id="ARBA00004123"/>
    </source>
</evidence>
<dbReference type="AlphaFoldDB" id="A0A316UB12"/>
<dbReference type="STRING" id="1684307.A0A316UB12"/>
<dbReference type="FunFam" id="3.30.710.10:FF:000035">
    <property type="entry name" value="Elongin C transcription elongation factor"/>
    <property type="match status" value="1"/>
</dbReference>
<comment type="subcellular location">
    <subcellularLocation>
        <location evidence="1">Nucleus</location>
    </subcellularLocation>
</comment>
<keyword evidence="4" id="KW-0539">Nucleus</keyword>
<sequence>MASKSTSSSSKSDPDQITLISEEGDSFKISRAAALRSGTIKSTLQGTFVESETNTVNLQIRSPVLEKVVEYLEWAHKFSGASEGTRVPDFEKQIPPELALELLMTADFLDV</sequence>
<dbReference type="SUPFAM" id="SSF54695">
    <property type="entry name" value="POZ domain"/>
    <property type="match status" value="1"/>
</dbReference>
<dbReference type="InterPro" id="IPR039948">
    <property type="entry name" value="ELC1"/>
</dbReference>
<reference evidence="6 7" key="1">
    <citation type="journal article" date="2018" name="Mol. Biol. Evol.">
        <title>Broad Genomic Sampling Reveals a Smut Pathogenic Ancestry of the Fungal Clade Ustilaginomycotina.</title>
        <authorList>
            <person name="Kijpornyongpan T."/>
            <person name="Mondo S.J."/>
            <person name="Barry K."/>
            <person name="Sandor L."/>
            <person name="Lee J."/>
            <person name="Lipzen A."/>
            <person name="Pangilinan J."/>
            <person name="LaButti K."/>
            <person name="Hainaut M."/>
            <person name="Henrissat B."/>
            <person name="Grigoriev I.V."/>
            <person name="Spatafora J.W."/>
            <person name="Aime M.C."/>
        </authorList>
    </citation>
    <scope>NUCLEOTIDE SEQUENCE [LARGE SCALE GENOMIC DNA]</scope>
    <source>
        <strain evidence="6 7">MCA 4718</strain>
    </source>
</reference>
<dbReference type="Proteomes" id="UP000245942">
    <property type="component" value="Unassembled WGS sequence"/>
</dbReference>
<dbReference type="Gene3D" id="3.30.710.10">
    <property type="entry name" value="Potassium Channel Kv1.1, Chain A"/>
    <property type="match status" value="1"/>
</dbReference>
<proteinExistence type="inferred from homology"/>
<evidence type="ECO:0000256" key="3">
    <source>
        <dbReference type="ARBA" id="ARBA00021347"/>
    </source>
</evidence>
<evidence type="ECO:0000256" key="4">
    <source>
        <dbReference type="ARBA" id="ARBA00023242"/>
    </source>
</evidence>
<feature type="domain" description="SKP1 component POZ" evidence="5">
    <location>
        <begin position="16"/>
        <end position="75"/>
    </location>
</feature>